<accession>A0A8B0STA5</accession>
<evidence type="ECO:0000313" key="1">
    <source>
        <dbReference type="EMBL" id="QTX14545.1"/>
    </source>
</evidence>
<dbReference type="EMBL" id="MN956836">
    <property type="protein sequence ID" value="QTX14545.1"/>
    <property type="molecule type" value="Genomic_DNA"/>
</dbReference>
<geneLocation type="plasmid" evidence="1">
    <name>p17-15-vir-like</name>
</geneLocation>
<dbReference type="AlphaFoldDB" id="A0A8B0STA5"/>
<proteinExistence type="predicted"/>
<organism evidence="1">
    <name type="scientific">Klebsiella pneumoniae</name>
    <dbReference type="NCBI Taxonomy" id="573"/>
    <lineage>
        <taxon>Bacteria</taxon>
        <taxon>Pseudomonadati</taxon>
        <taxon>Pseudomonadota</taxon>
        <taxon>Gammaproteobacteria</taxon>
        <taxon>Enterobacterales</taxon>
        <taxon>Enterobacteriaceae</taxon>
        <taxon>Klebsiella/Raoultella group</taxon>
        <taxon>Klebsiella</taxon>
        <taxon>Klebsiella pneumoniae complex</taxon>
    </lineage>
</organism>
<sequence>MESPGRSVSETATVFASVTQRELDNATLNQLAQSGSHLRLYSAQDAARTTEKLSRHTAFSVVSEQLKTRSGETDSDAAIAQQKAGLRTPAEQAIHPAIPLLESEKLTFSRPQLLATALETGGGKVSMADIDTTIRAQIRSGQLLNVPVAHGYGNDLLISRQTGTQKKHPDPRAGR</sequence>
<name>A0A8B0STA5_KLEPN</name>
<protein>
    <submittedName>
        <fullName evidence="1">IncF plasmid conjugative transfer DNA-nicking and unwinding protein TraI</fullName>
    </submittedName>
</protein>
<reference evidence="1" key="1">
    <citation type="submission" date="2020-01" db="EMBL/GenBank/DDBJ databases">
        <authorList>
            <person name="Qin S."/>
        </authorList>
    </citation>
    <scope>NUCLEOTIDE SEQUENCE</scope>
    <source>
        <strain evidence="1">CVir17-16-YZ6g</strain>
        <plasmid evidence="1">p17-15-vir-like</plasmid>
    </source>
</reference>
<keyword evidence="1" id="KW-0614">Plasmid</keyword>